<name>A0A4S5BZ79_9BURK</name>
<organism evidence="3 4">
    <name type="scientific">Lampropedia aestuarii</name>
    <dbReference type="NCBI Taxonomy" id="2562762"/>
    <lineage>
        <taxon>Bacteria</taxon>
        <taxon>Pseudomonadati</taxon>
        <taxon>Pseudomonadota</taxon>
        <taxon>Betaproteobacteria</taxon>
        <taxon>Burkholderiales</taxon>
        <taxon>Comamonadaceae</taxon>
        <taxon>Lampropedia</taxon>
    </lineage>
</organism>
<dbReference type="PANTHER" id="PTHR43649">
    <property type="entry name" value="ARABINOSE-BINDING PROTEIN-RELATED"/>
    <property type="match status" value="1"/>
</dbReference>
<dbReference type="PANTHER" id="PTHR43649:SF12">
    <property type="entry name" value="DIACETYLCHITOBIOSE BINDING PROTEIN DASA"/>
    <property type="match status" value="1"/>
</dbReference>
<dbReference type="Gene3D" id="3.40.190.10">
    <property type="entry name" value="Periplasmic binding protein-like II"/>
    <property type="match status" value="2"/>
</dbReference>
<reference evidence="3 4" key="1">
    <citation type="submission" date="2019-04" db="EMBL/GenBank/DDBJ databases">
        <title>Lampropedia sp YIM MLB12 draf genome.</title>
        <authorList>
            <person name="Wang Y.-X."/>
        </authorList>
    </citation>
    <scope>NUCLEOTIDE SEQUENCE [LARGE SCALE GENOMIC DNA]</scope>
    <source>
        <strain evidence="3 4">YIM MLB12</strain>
    </source>
</reference>
<comment type="subcellular location">
    <subcellularLocation>
        <location evidence="1">Periplasm</location>
    </subcellularLocation>
</comment>
<sequence length="440" mass="47788">MSASKPALPSQILSSQRRQFLKTSMTVSAAAMLGGMPLLASGQQHVKLAFMYPVGVSGDINRIVSTMISSFNAAHSDIQVEAIYAGSYDNTEQKVMTALGVGEPPAAWLPINSMMTTFQNMDALEDVTALAKADDVFQDFLPGFLGTCMADDKLYGLPFQCSTPVLYYNKAAFEKVGLKAAPTDWVELEAAAKALAVRKGDATEQWGVTMGGGWHDWIFESFVRQNGLVFWNKDGVRFDAPESVHALEFWLRMVQAGYMPAASTWESSANDFMAGRTAMLYHSTGSMTNILKSASFPVGVAPMPKGKQLGSTMGGGPILIAKNQPDAHKQAAWTFARWMTNTANQAQWCIDTGYLAARKSSWDTPELQAHVAKVPESRSAFVTAEVAGAFLQVPGYHKVRSHLQSAIDRTLIGEVAPDAALRDASAKSNQEIQRLSRRRG</sequence>
<comment type="caution">
    <text evidence="3">The sequence shown here is derived from an EMBL/GenBank/DDBJ whole genome shotgun (WGS) entry which is preliminary data.</text>
</comment>
<accession>A0A4S5BZ79</accession>
<dbReference type="AlphaFoldDB" id="A0A4S5BZ79"/>
<dbReference type="Proteomes" id="UP000306236">
    <property type="component" value="Unassembled WGS sequence"/>
</dbReference>
<comment type="similarity">
    <text evidence="2">Belongs to the bacterial solute-binding protein 1 family.</text>
</comment>
<proteinExistence type="inferred from homology"/>
<dbReference type="SUPFAM" id="SSF53850">
    <property type="entry name" value="Periplasmic binding protein-like II"/>
    <property type="match status" value="1"/>
</dbReference>
<dbReference type="OrthoDB" id="4393730at2"/>
<dbReference type="GO" id="GO:0042597">
    <property type="term" value="C:periplasmic space"/>
    <property type="evidence" value="ECO:0007669"/>
    <property type="project" value="UniProtKB-SubCell"/>
</dbReference>
<dbReference type="EMBL" id="SSWX01000001">
    <property type="protein sequence ID" value="THJ36395.1"/>
    <property type="molecule type" value="Genomic_DNA"/>
</dbReference>
<protein>
    <submittedName>
        <fullName evidence="3">ABC transporter substrate-binding protein</fullName>
    </submittedName>
</protein>
<evidence type="ECO:0000313" key="3">
    <source>
        <dbReference type="EMBL" id="THJ36395.1"/>
    </source>
</evidence>
<dbReference type="InterPro" id="IPR050490">
    <property type="entry name" value="Bact_solute-bd_prot1"/>
</dbReference>
<dbReference type="InterPro" id="IPR006311">
    <property type="entry name" value="TAT_signal"/>
</dbReference>
<dbReference type="CDD" id="cd14748">
    <property type="entry name" value="PBP2_UgpB"/>
    <property type="match status" value="1"/>
</dbReference>
<dbReference type="RefSeq" id="WP_136404654.1">
    <property type="nucleotide sequence ID" value="NZ_JARXRQ010000004.1"/>
</dbReference>
<dbReference type="InterPro" id="IPR006059">
    <property type="entry name" value="SBP"/>
</dbReference>
<evidence type="ECO:0000313" key="4">
    <source>
        <dbReference type="Proteomes" id="UP000306236"/>
    </source>
</evidence>
<dbReference type="Pfam" id="PF13416">
    <property type="entry name" value="SBP_bac_8"/>
    <property type="match status" value="1"/>
</dbReference>
<evidence type="ECO:0000256" key="2">
    <source>
        <dbReference type="ARBA" id="ARBA00008520"/>
    </source>
</evidence>
<dbReference type="PROSITE" id="PS51318">
    <property type="entry name" value="TAT"/>
    <property type="match status" value="1"/>
</dbReference>
<keyword evidence="4" id="KW-1185">Reference proteome</keyword>
<gene>
    <name evidence="3" type="ORF">E8K88_00350</name>
</gene>
<evidence type="ECO:0000256" key="1">
    <source>
        <dbReference type="ARBA" id="ARBA00004418"/>
    </source>
</evidence>